<reference evidence="3" key="1">
    <citation type="submission" date="2015-07" db="EMBL/GenBank/DDBJ databases">
        <title>Genome Of Nitrogen-Fixing Cyanobacterium Nostoc piscinale CENA21 From Solimoes/Amazon River Floodplain Sediments And Comparative Genomics To Uncover Biosynthetic Natural Products Potential.</title>
        <authorList>
            <person name="Leao T.F."/>
            <person name="Leao P.N."/>
            <person name="Guimaraes P.I."/>
            <person name="de Melo A.G.C."/>
            <person name="Ramos R.T.J."/>
            <person name="Silva A."/>
            <person name="Fiore M.F."/>
            <person name="Schneider M.P.C."/>
        </authorList>
    </citation>
    <scope>NUCLEOTIDE SEQUENCE [LARGE SCALE GENOMIC DNA]</scope>
    <source>
        <strain evidence="3">CENA21</strain>
    </source>
</reference>
<dbReference type="EMBL" id="CP012036">
    <property type="protein sequence ID" value="ALF52495.1"/>
    <property type="molecule type" value="Genomic_DNA"/>
</dbReference>
<name>A0A0M4T0H6_9NOSO</name>
<dbReference type="OrthoDB" id="115989at2"/>
<protein>
    <submittedName>
        <fullName evidence="2">Pyridoxamine 5'-phosphate oxidase</fullName>
    </submittedName>
</protein>
<dbReference type="Pfam" id="PF01243">
    <property type="entry name" value="PNPOx_N"/>
    <property type="match status" value="1"/>
</dbReference>
<keyword evidence="3" id="KW-1185">Reference proteome</keyword>
<accession>A0A0M4T0H6</accession>
<dbReference type="SUPFAM" id="SSF50475">
    <property type="entry name" value="FMN-binding split barrel"/>
    <property type="match status" value="1"/>
</dbReference>
<reference evidence="2 3" key="2">
    <citation type="journal article" date="2016" name="Genome Announc.">
        <title>Draft Genome Sequence of the N2-Fixing Cyanobacterium Nostoc piscinale CENA21, Isolated from the Brazilian Amazon Floodplain.</title>
        <authorList>
            <person name="Leao T."/>
            <person name="Guimaraes P.I."/>
            <person name="de Melo A.G."/>
            <person name="Ramos R.T."/>
            <person name="Leao P.N."/>
            <person name="Silva A."/>
            <person name="Fiore M.F."/>
            <person name="Schneider M.P."/>
        </authorList>
    </citation>
    <scope>NUCLEOTIDE SEQUENCE [LARGE SCALE GENOMIC DNA]</scope>
    <source>
        <strain evidence="2 3">CENA21</strain>
    </source>
</reference>
<dbReference type="PANTHER" id="PTHR39336:SF1">
    <property type="entry name" value="PYRIDOXAMINE PHOSPHATE OXIDASE FAMILY PROTEIN (AFU_ORTHOLOGUE AFUA_6G11440)"/>
    <property type="match status" value="1"/>
</dbReference>
<dbReference type="Gene3D" id="2.30.110.10">
    <property type="entry name" value="Electron Transport, Fmn-binding Protein, Chain A"/>
    <property type="match status" value="1"/>
</dbReference>
<gene>
    <name evidence="2" type="ORF">ACX27_05970</name>
</gene>
<dbReference type="PATRIC" id="fig|224013.5.peg.1449"/>
<dbReference type="InterPro" id="IPR011576">
    <property type="entry name" value="Pyridox_Oxase_N"/>
</dbReference>
<organism evidence="2 3">
    <name type="scientific">Nostoc piscinale CENA21</name>
    <dbReference type="NCBI Taxonomy" id="224013"/>
    <lineage>
        <taxon>Bacteria</taxon>
        <taxon>Bacillati</taxon>
        <taxon>Cyanobacteriota</taxon>
        <taxon>Cyanophyceae</taxon>
        <taxon>Nostocales</taxon>
        <taxon>Nostocaceae</taxon>
        <taxon>Nostoc</taxon>
    </lineage>
</organism>
<evidence type="ECO:0000259" key="1">
    <source>
        <dbReference type="Pfam" id="PF01243"/>
    </source>
</evidence>
<dbReference type="InterPro" id="IPR012349">
    <property type="entry name" value="Split_barrel_FMN-bd"/>
</dbReference>
<feature type="domain" description="Pyridoxamine 5'-phosphate oxidase N-terminal" evidence="1">
    <location>
        <begin position="8"/>
        <end position="131"/>
    </location>
</feature>
<dbReference type="PANTHER" id="PTHR39336">
    <property type="entry name" value="PYRIDOXAMINE PHOSPHATE OXIDASE FAMILY PROTEIN (AFU_ORTHOLOGUE AFUA_6G11440)"/>
    <property type="match status" value="1"/>
</dbReference>
<evidence type="ECO:0000313" key="3">
    <source>
        <dbReference type="Proteomes" id="UP000062645"/>
    </source>
</evidence>
<sequence>MAKLFDSITEELQEFIAAQNLFFVGTAPLSPTGHVNLSPKGLDCLRILSPHRVAYLDLTGSGNETSAHLQENGRITFMFCAFVEPPRILRLYGKGYVVLPSSSEWDSLSSVFPQIPGTRQIIVADIEIVQSSCGLGVPLYEYQGQRQTLVNWAIQKGEQGVREYQQQKNSISIDGLPTPLSQLQQNVGVRSQNTK</sequence>
<evidence type="ECO:0000313" key="2">
    <source>
        <dbReference type="EMBL" id="ALF52495.1"/>
    </source>
</evidence>
<dbReference type="Proteomes" id="UP000062645">
    <property type="component" value="Chromosome"/>
</dbReference>
<dbReference type="AlphaFoldDB" id="A0A0M4T0H6"/>
<dbReference type="KEGG" id="npz:ACX27_05970"/>
<proteinExistence type="predicted"/>
<dbReference type="RefSeq" id="WP_062289694.1">
    <property type="nucleotide sequence ID" value="NZ_CP012036.1"/>
</dbReference>